<organism evidence="1 2">
    <name type="scientific">Treponema porcinum</name>
    <dbReference type="NCBI Taxonomy" id="261392"/>
    <lineage>
        <taxon>Bacteria</taxon>
        <taxon>Pseudomonadati</taxon>
        <taxon>Spirochaetota</taxon>
        <taxon>Spirochaetia</taxon>
        <taxon>Spirochaetales</taxon>
        <taxon>Treponemataceae</taxon>
        <taxon>Treponema</taxon>
    </lineage>
</organism>
<dbReference type="AlphaFoldDB" id="A0A1T4NA65"/>
<dbReference type="STRING" id="261392.SAMN02745149_02218"/>
<dbReference type="RefSeq" id="WP_078934100.1">
    <property type="nucleotide sequence ID" value="NZ_FUWG01000022.1"/>
</dbReference>
<sequence>MNWYLQKSLEAQWKNASLSNNFIFCRVMSENLDLCKDFLEMLLNIQIERLELSEAEKTIDVDFLSKGVRFDVYVKDGTGRCFDIEMQTTDRKNLPKRARYYQGILDISNLNQGFDYEELHESYIIFLCLDDVFRKGLPIYTFRNVCAEDGKTLLNDGTVKVFCNARKYDKMPTERLRTFFRYLLENKTDNSSFAKSLEEKVMRAKIPAEQWRTQMTLEQEMYFIKKHAREDGYAEGYRVAVAEKEEAVNAEKLENARKMKVKNIPDDIIAECTGLSLQQVQEL</sequence>
<evidence type="ECO:0000313" key="1">
    <source>
        <dbReference type="EMBL" id="SJZ76005.1"/>
    </source>
</evidence>
<protein>
    <recommendedName>
        <fullName evidence="3">PD-(D/E)XK nuclease family transposase</fullName>
    </recommendedName>
</protein>
<dbReference type="NCBIfam" id="TIGR01784">
    <property type="entry name" value="T_den_put_tspse"/>
    <property type="match status" value="1"/>
</dbReference>
<dbReference type="Proteomes" id="UP000190423">
    <property type="component" value="Unassembled WGS sequence"/>
</dbReference>
<proteinExistence type="predicted"/>
<dbReference type="Pfam" id="PF12784">
    <property type="entry name" value="PDDEXK_2"/>
    <property type="match status" value="1"/>
</dbReference>
<dbReference type="OrthoDB" id="9775482at2"/>
<keyword evidence="2" id="KW-1185">Reference proteome</keyword>
<evidence type="ECO:0000313" key="2">
    <source>
        <dbReference type="Proteomes" id="UP000190423"/>
    </source>
</evidence>
<evidence type="ECO:0008006" key="3">
    <source>
        <dbReference type="Google" id="ProtNLM"/>
    </source>
</evidence>
<dbReference type="EMBL" id="FUWG01000022">
    <property type="protein sequence ID" value="SJZ76005.1"/>
    <property type="molecule type" value="Genomic_DNA"/>
</dbReference>
<accession>A0A1T4NA65</accession>
<gene>
    <name evidence="1" type="ORF">SAMN02745149_02218</name>
</gene>
<name>A0A1T4NA65_TREPO</name>
<dbReference type="GeneID" id="78317485"/>
<reference evidence="1 2" key="1">
    <citation type="submission" date="2017-02" db="EMBL/GenBank/DDBJ databases">
        <authorList>
            <person name="Peterson S.W."/>
        </authorList>
    </citation>
    <scope>NUCLEOTIDE SEQUENCE [LARGE SCALE GENOMIC DNA]</scope>
    <source>
        <strain evidence="1 2">ATCC BAA-908</strain>
    </source>
</reference>
<dbReference type="InterPro" id="IPR010106">
    <property type="entry name" value="RpnA"/>
</dbReference>